<protein>
    <submittedName>
        <fullName evidence="1">Beta-galactosidase 6</fullName>
    </submittedName>
</protein>
<accession>A0ACC0IVQ4</accession>
<sequence>MKWSLWMVVMVVVATAMVEGGGGGSNVARENNNVTYDGRSLIIDGQRKLLFSGSIHYPRSTPQMWPSLITKAKEGGLEVIQTYVFWNLHEPQPGQYDFSGRYDLVKFIKEIQAQGLYACLRIGPFIESEWTYGGFPFWLHDIPGIIYRSDNEPFKFYMQNFTTKIVNMMKSEGLYASQGGPIILSQIENEYQNIEAAFNESGPSYVRWAATMAVGLQTGVPWIMCKQSDAPDPVINTCNGMRCGETFLGPNSPNKPSMWTENWTSFYQVYGGEPYIRSAEDIAFHVTLFVAKRGSYVNYYMYHGGTNLGRTSAAYFITSYYDQAPLDEYGLLRQPKWGHLKELHAAMKLCSMTLLQGVQTNFSLGQLQEAYVFQEDSGGCVAFLVNNNGRDNATVLFQNVSFELLPKSISILPDCSNVIFNTATVKTEHNERMTTSIELFDSAERWEEFEDVIPNFSDTSIKSNALLEHMNMTKDESDYLWYTFRFQQNSTCTKPLLHIESLGHVVHVFANKMYFGTAHGSHDVKGLTFENSILLNNDISNISILSVMVGLPDSGPFLEKRFAGLTSVEIRCSEEVYNFTDHECGYQVGLLGEKLHIYDEQNLSNVDWNKTRISTNQPLTWYKAMFDAPIGDDPVALNLSTMGKGEAWVNGQSIGRYWISFHTSKGTPSQTLYHVPPSFLKPSGNLLVLFEEVGGDPLQVSLDAISVYDAHIHVDHLSQFTR</sequence>
<evidence type="ECO:0000313" key="2">
    <source>
        <dbReference type="Proteomes" id="UP001060215"/>
    </source>
</evidence>
<dbReference type="Proteomes" id="UP001060215">
    <property type="component" value="Chromosome 1"/>
</dbReference>
<organism evidence="1 2">
    <name type="scientific">Camellia lanceoleosa</name>
    <dbReference type="NCBI Taxonomy" id="1840588"/>
    <lineage>
        <taxon>Eukaryota</taxon>
        <taxon>Viridiplantae</taxon>
        <taxon>Streptophyta</taxon>
        <taxon>Embryophyta</taxon>
        <taxon>Tracheophyta</taxon>
        <taxon>Spermatophyta</taxon>
        <taxon>Magnoliopsida</taxon>
        <taxon>eudicotyledons</taxon>
        <taxon>Gunneridae</taxon>
        <taxon>Pentapetalae</taxon>
        <taxon>asterids</taxon>
        <taxon>Ericales</taxon>
        <taxon>Theaceae</taxon>
        <taxon>Camellia</taxon>
    </lineage>
</organism>
<gene>
    <name evidence="1" type="ORF">LOK49_LG01G02552</name>
</gene>
<dbReference type="EMBL" id="CM045758">
    <property type="protein sequence ID" value="KAI8029585.1"/>
    <property type="molecule type" value="Genomic_DNA"/>
</dbReference>
<reference evidence="1 2" key="1">
    <citation type="journal article" date="2022" name="Plant J.">
        <title>Chromosome-level genome of Camellia lanceoleosa provides a valuable resource for understanding genome evolution and self-incompatibility.</title>
        <authorList>
            <person name="Gong W."/>
            <person name="Xiao S."/>
            <person name="Wang L."/>
            <person name="Liao Z."/>
            <person name="Chang Y."/>
            <person name="Mo W."/>
            <person name="Hu G."/>
            <person name="Li W."/>
            <person name="Zhao G."/>
            <person name="Zhu H."/>
            <person name="Hu X."/>
            <person name="Ji K."/>
            <person name="Xiang X."/>
            <person name="Song Q."/>
            <person name="Yuan D."/>
            <person name="Jin S."/>
            <person name="Zhang L."/>
        </authorList>
    </citation>
    <scope>NUCLEOTIDE SEQUENCE [LARGE SCALE GENOMIC DNA]</scope>
    <source>
        <strain evidence="1">SQ_2022a</strain>
    </source>
</reference>
<comment type="caution">
    <text evidence="1">The sequence shown here is derived from an EMBL/GenBank/DDBJ whole genome shotgun (WGS) entry which is preliminary data.</text>
</comment>
<name>A0ACC0IVQ4_9ERIC</name>
<evidence type="ECO:0000313" key="1">
    <source>
        <dbReference type="EMBL" id="KAI8029585.1"/>
    </source>
</evidence>
<keyword evidence="2" id="KW-1185">Reference proteome</keyword>
<proteinExistence type="predicted"/>